<dbReference type="EMBL" id="BK014703">
    <property type="protein sequence ID" value="DAD68511.1"/>
    <property type="molecule type" value="Genomic_DNA"/>
</dbReference>
<protein>
    <submittedName>
        <fullName evidence="1">Uncharacterized protein</fullName>
    </submittedName>
</protein>
<name>A0A8S5LF01_9CAUD</name>
<accession>A0A8S5LF01</accession>
<sequence length="102" mass="12553">MNYKADWGFKPMEEMQYKHCDFLLMDYIEDYYKRTGMIVITHWAYPKSEFEKIVTKIEKVIVDIKAGVYDYSYPTKRSKQETLERNQEYLHRLYTIKFKLDL</sequence>
<evidence type="ECO:0000313" key="1">
    <source>
        <dbReference type="EMBL" id="DAD68511.1"/>
    </source>
</evidence>
<reference evidence="1" key="1">
    <citation type="journal article" date="2021" name="Proc. Natl. Acad. Sci. U.S.A.">
        <title>A Catalog of Tens of Thousands of Viruses from Human Metagenomes Reveals Hidden Associations with Chronic Diseases.</title>
        <authorList>
            <person name="Tisza M.J."/>
            <person name="Buck C.B."/>
        </authorList>
    </citation>
    <scope>NUCLEOTIDE SEQUENCE</scope>
    <source>
        <strain evidence="1">Cttkn18</strain>
    </source>
</reference>
<organism evidence="1">
    <name type="scientific">Siphoviridae sp. cttkn18</name>
    <dbReference type="NCBI Taxonomy" id="2823607"/>
    <lineage>
        <taxon>Viruses</taxon>
        <taxon>Duplodnaviria</taxon>
        <taxon>Heunggongvirae</taxon>
        <taxon>Uroviricota</taxon>
        <taxon>Caudoviricetes</taxon>
    </lineage>
</organism>
<proteinExistence type="predicted"/>